<reference evidence="2" key="1">
    <citation type="submission" date="2023-10" db="EMBL/GenBank/DDBJ databases">
        <authorList>
            <person name="Chen Y."/>
            <person name="Shah S."/>
            <person name="Dougan E. K."/>
            <person name="Thang M."/>
            <person name="Chan C."/>
        </authorList>
    </citation>
    <scope>NUCLEOTIDE SEQUENCE [LARGE SCALE GENOMIC DNA]</scope>
</reference>
<dbReference type="Proteomes" id="UP001189429">
    <property type="component" value="Unassembled WGS sequence"/>
</dbReference>
<sequence length="155" mass="14757">MMCFRGCCPSGETCHASITSCPSSGTLAGVTSDYAASVPTINGLSVASGLPTNSAACEYSDISCGSCSECEWTKTTCLGASTGTCTGSASTPSPPSPTLAPTPSPPTPAPPPTPPTPAPPPTSAPTTQPADASGTLAGASLGLGVLALAAAAASP</sequence>
<feature type="compositionally biased region" description="Pro residues" evidence="1">
    <location>
        <begin position="92"/>
        <end position="123"/>
    </location>
</feature>
<comment type="caution">
    <text evidence="2">The sequence shown here is derived from an EMBL/GenBank/DDBJ whole genome shotgun (WGS) entry which is preliminary data.</text>
</comment>
<dbReference type="EMBL" id="CAUYUJ010020586">
    <property type="protein sequence ID" value="CAK0899334.1"/>
    <property type="molecule type" value="Genomic_DNA"/>
</dbReference>
<evidence type="ECO:0000256" key="1">
    <source>
        <dbReference type="SAM" id="MobiDB-lite"/>
    </source>
</evidence>
<name>A0ABN9XM65_9DINO</name>
<evidence type="ECO:0008006" key="4">
    <source>
        <dbReference type="Google" id="ProtNLM"/>
    </source>
</evidence>
<evidence type="ECO:0000313" key="2">
    <source>
        <dbReference type="EMBL" id="CAK0899334.1"/>
    </source>
</evidence>
<feature type="compositionally biased region" description="Low complexity" evidence="1">
    <location>
        <begin position="124"/>
        <end position="136"/>
    </location>
</feature>
<organism evidence="2 3">
    <name type="scientific">Prorocentrum cordatum</name>
    <dbReference type="NCBI Taxonomy" id="2364126"/>
    <lineage>
        <taxon>Eukaryota</taxon>
        <taxon>Sar</taxon>
        <taxon>Alveolata</taxon>
        <taxon>Dinophyceae</taxon>
        <taxon>Prorocentrales</taxon>
        <taxon>Prorocentraceae</taxon>
        <taxon>Prorocentrum</taxon>
    </lineage>
</organism>
<evidence type="ECO:0000313" key="3">
    <source>
        <dbReference type="Proteomes" id="UP001189429"/>
    </source>
</evidence>
<proteinExistence type="predicted"/>
<protein>
    <recommendedName>
        <fullName evidence="4">Subtilisin</fullName>
    </recommendedName>
</protein>
<keyword evidence="3" id="KW-1185">Reference proteome</keyword>
<feature type="region of interest" description="Disordered" evidence="1">
    <location>
        <begin position="84"/>
        <end position="136"/>
    </location>
</feature>
<gene>
    <name evidence="2" type="ORF">PCOR1329_LOCUS76866</name>
</gene>
<accession>A0ABN9XM65</accession>